<reference evidence="2 3" key="1">
    <citation type="journal article" date="2014" name="Genome Announc.">
        <title>Draft Genome Sequence of the Boron-Tolerant and Moderately Halotolerant Bacterium Gracilibacillus boraciitolerans JCM 21714T.</title>
        <authorList>
            <person name="Ahmed I."/>
            <person name="Oshima K."/>
            <person name="Suda W."/>
            <person name="Kitamura K."/>
            <person name="Iida T."/>
            <person name="Ohmori Y."/>
            <person name="Fujiwara T."/>
            <person name="Hattori M."/>
            <person name="Ohkuma M."/>
        </authorList>
    </citation>
    <scope>NUCLEOTIDE SEQUENCE [LARGE SCALE GENOMIC DNA]</scope>
    <source>
        <strain evidence="2 3">JCM 21714</strain>
    </source>
</reference>
<dbReference type="InterPro" id="IPR019079">
    <property type="entry name" value="Capsule_synth_CapA"/>
</dbReference>
<dbReference type="AlphaFoldDB" id="W4VL88"/>
<proteinExistence type="predicted"/>
<feature type="domain" description="Capsule synthesis protein CapA" evidence="1">
    <location>
        <begin position="36"/>
        <end position="91"/>
    </location>
</feature>
<comment type="caution">
    <text evidence="2">The sequence shown here is derived from an EMBL/GenBank/DDBJ whole genome shotgun (WGS) entry which is preliminary data.</text>
</comment>
<evidence type="ECO:0000313" key="2">
    <source>
        <dbReference type="EMBL" id="GAE93534.1"/>
    </source>
</evidence>
<sequence>MNSDQYQAQNHSINKNETAIKETEGEFIASLKQEVTIAAVGDLLIHSTVYNDAWNGERYNFIPMLEPISQYLKSPTITMANQETIMGGEKKLVYPLSSI</sequence>
<dbReference type="EMBL" id="BAVS01000013">
    <property type="protein sequence ID" value="GAE93534.1"/>
    <property type="molecule type" value="Genomic_DNA"/>
</dbReference>
<keyword evidence="3" id="KW-1185">Reference proteome</keyword>
<dbReference type="Proteomes" id="UP000019102">
    <property type="component" value="Unassembled WGS sequence"/>
</dbReference>
<dbReference type="Pfam" id="PF09587">
    <property type="entry name" value="PGA_cap"/>
    <property type="match status" value="1"/>
</dbReference>
<name>W4VL88_9BACI</name>
<protein>
    <recommendedName>
        <fullName evidence="1">Capsule synthesis protein CapA domain-containing protein</fullName>
    </recommendedName>
</protein>
<evidence type="ECO:0000259" key="1">
    <source>
        <dbReference type="Pfam" id="PF09587"/>
    </source>
</evidence>
<organism evidence="2 3">
    <name type="scientific">Gracilibacillus boraciitolerans JCM 21714</name>
    <dbReference type="NCBI Taxonomy" id="1298598"/>
    <lineage>
        <taxon>Bacteria</taxon>
        <taxon>Bacillati</taxon>
        <taxon>Bacillota</taxon>
        <taxon>Bacilli</taxon>
        <taxon>Bacillales</taxon>
        <taxon>Bacillaceae</taxon>
        <taxon>Gracilibacillus</taxon>
    </lineage>
</organism>
<accession>W4VL88</accession>
<evidence type="ECO:0000313" key="3">
    <source>
        <dbReference type="Proteomes" id="UP000019102"/>
    </source>
</evidence>
<dbReference type="eggNOG" id="COG2843">
    <property type="taxonomic scope" value="Bacteria"/>
</dbReference>
<dbReference type="RefSeq" id="WP_268748335.1">
    <property type="nucleotide sequence ID" value="NZ_BAVS01000013.1"/>
</dbReference>
<gene>
    <name evidence="2" type="ORF">JCM21714_2621</name>
</gene>
<dbReference type="STRING" id="1298598.JCM21714_2621"/>